<sequence length="268" mass="30383">MDTQLIMLGTGYAMATKCYNTCFTIKNNDDYFLIDAGGGNGIMLQLDKAGIAFTNIHNMFITHGHTDHILGAIWVIRKIASLMSQESYDGNFNIYCHNELSKMLSTFCEMTLAGKLLRFIGDRIIIHEVLDGTNIEINNMNVDFFDIYSTKAKQFGFAAILPNGQKLACLGDEPYNERCKKYIVNSDWMLCEAFCLYSQRDIFKPYEKHHSTVLDAGKLAASLKIKNLVLYHTEDKNLNSRKISYTAEAEKVFDGNVFVPDDLEVINF</sequence>
<keyword evidence="3" id="KW-1185">Reference proteome</keyword>
<dbReference type="RefSeq" id="WP_079421767.1">
    <property type="nucleotide sequence ID" value="NZ_MZGV01000001.1"/>
</dbReference>
<dbReference type="GO" id="GO:0042781">
    <property type="term" value="F:3'-tRNA processing endoribonuclease activity"/>
    <property type="evidence" value="ECO:0007669"/>
    <property type="project" value="UniProtKB-EC"/>
</dbReference>
<evidence type="ECO:0000313" key="2">
    <source>
        <dbReference type="EMBL" id="OPJ65272.1"/>
    </source>
</evidence>
<reference evidence="2 3" key="1">
    <citation type="submission" date="2017-03" db="EMBL/GenBank/DDBJ databases">
        <title>Genome sequence of Clostridium oryzae DSM 28571.</title>
        <authorList>
            <person name="Poehlein A."/>
            <person name="Daniel R."/>
        </authorList>
    </citation>
    <scope>NUCLEOTIDE SEQUENCE [LARGE SCALE GENOMIC DNA]</scope>
    <source>
        <strain evidence="2 3">DSM 28571</strain>
    </source>
</reference>
<dbReference type="PANTHER" id="PTHR46018">
    <property type="entry name" value="ZINC PHOSPHODIESTERASE ELAC PROTEIN 1"/>
    <property type="match status" value="1"/>
</dbReference>
<dbReference type="EMBL" id="MZGV01000001">
    <property type="protein sequence ID" value="OPJ65272.1"/>
    <property type="molecule type" value="Genomic_DNA"/>
</dbReference>
<dbReference type="OrthoDB" id="9794898at2"/>
<dbReference type="Pfam" id="PF23023">
    <property type="entry name" value="Anti-Pycsar_Apyc1"/>
    <property type="match status" value="1"/>
</dbReference>
<protein>
    <submittedName>
        <fullName evidence="2">Ribonuclease BN</fullName>
        <ecNumber evidence="2">3.1.26.11</ecNumber>
    </submittedName>
</protein>
<proteinExistence type="predicted"/>
<evidence type="ECO:0000313" key="3">
    <source>
        <dbReference type="Proteomes" id="UP000190080"/>
    </source>
</evidence>
<keyword evidence="1" id="KW-0540">Nuclease</keyword>
<keyword evidence="1" id="KW-0255">Endonuclease</keyword>
<dbReference type="Gene3D" id="3.60.15.10">
    <property type="entry name" value="Ribonuclease Z/Hydroxyacylglutathione hydrolase-like"/>
    <property type="match status" value="1"/>
</dbReference>
<organism evidence="2 3">
    <name type="scientific">Clostridium oryzae</name>
    <dbReference type="NCBI Taxonomy" id="1450648"/>
    <lineage>
        <taxon>Bacteria</taxon>
        <taxon>Bacillati</taxon>
        <taxon>Bacillota</taxon>
        <taxon>Clostridia</taxon>
        <taxon>Eubacteriales</taxon>
        <taxon>Clostridiaceae</taxon>
        <taxon>Clostridium</taxon>
    </lineage>
</organism>
<keyword evidence="2" id="KW-0378">Hydrolase</keyword>
<dbReference type="PANTHER" id="PTHR46018:SF2">
    <property type="entry name" value="ZINC PHOSPHODIESTERASE ELAC PROTEIN 1"/>
    <property type="match status" value="1"/>
</dbReference>
<gene>
    <name evidence="2" type="primary">rbn_1</name>
    <name evidence="2" type="ORF">CLORY_02720</name>
</gene>
<dbReference type="SUPFAM" id="SSF56281">
    <property type="entry name" value="Metallo-hydrolase/oxidoreductase"/>
    <property type="match status" value="1"/>
</dbReference>
<evidence type="ECO:0000256" key="1">
    <source>
        <dbReference type="ARBA" id="ARBA00022759"/>
    </source>
</evidence>
<dbReference type="Proteomes" id="UP000190080">
    <property type="component" value="Unassembled WGS sequence"/>
</dbReference>
<dbReference type="AlphaFoldDB" id="A0A1V4IYY6"/>
<accession>A0A1V4IYY6</accession>
<dbReference type="EC" id="3.1.26.11" evidence="2"/>
<comment type="caution">
    <text evidence="2">The sequence shown here is derived from an EMBL/GenBank/DDBJ whole genome shotgun (WGS) entry which is preliminary data.</text>
</comment>
<dbReference type="STRING" id="1450648.CLORY_02720"/>
<name>A0A1V4IYY6_9CLOT</name>
<dbReference type="InterPro" id="IPR036866">
    <property type="entry name" value="RibonucZ/Hydroxyglut_hydro"/>
</dbReference>